<dbReference type="GO" id="GO:0101031">
    <property type="term" value="C:protein folding chaperone complex"/>
    <property type="evidence" value="ECO:0007669"/>
    <property type="project" value="TreeGrafter"/>
</dbReference>
<dbReference type="Pfam" id="PF13877">
    <property type="entry name" value="RPAP3_C"/>
    <property type="match status" value="1"/>
</dbReference>
<dbReference type="RefSeq" id="XP_043005360.1">
    <property type="nucleotide sequence ID" value="XM_043157990.1"/>
</dbReference>
<organism evidence="8 9">
    <name type="scientific">Marasmius oreades</name>
    <name type="common">fairy-ring Marasmius</name>
    <dbReference type="NCBI Taxonomy" id="181124"/>
    <lineage>
        <taxon>Eukaryota</taxon>
        <taxon>Fungi</taxon>
        <taxon>Dikarya</taxon>
        <taxon>Basidiomycota</taxon>
        <taxon>Agaricomycotina</taxon>
        <taxon>Agaricomycetes</taxon>
        <taxon>Agaricomycetidae</taxon>
        <taxon>Agaricales</taxon>
        <taxon>Marasmiineae</taxon>
        <taxon>Marasmiaceae</taxon>
        <taxon>Marasmius</taxon>
    </lineage>
</organism>
<evidence type="ECO:0000256" key="3">
    <source>
        <dbReference type="ARBA" id="ARBA00038275"/>
    </source>
</evidence>
<dbReference type="InterPro" id="IPR011990">
    <property type="entry name" value="TPR-like_helical_dom_sf"/>
</dbReference>
<dbReference type="Pfam" id="PF13432">
    <property type="entry name" value="TPR_16"/>
    <property type="match status" value="1"/>
</dbReference>
<dbReference type="Gene3D" id="1.25.40.10">
    <property type="entry name" value="Tetratricopeptide repeat domain"/>
    <property type="match status" value="1"/>
</dbReference>
<gene>
    <name evidence="8" type="ORF">E1B28_012836</name>
</gene>
<dbReference type="EMBL" id="CM032188">
    <property type="protein sequence ID" value="KAG7088889.1"/>
    <property type="molecule type" value="Genomic_DNA"/>
</dbReference>
<evidence type="ECO:0000256" key="1">
    <source>
        <dbReference type="ARBA" id="ARBA00022737"/>
    </source>
</evidence>
<feature type="domain" description="RNA-polymerase II-associated protein 3-like C-terminal" evidence="7">
    <location>
        <begin position="270"/>
        <end position="359"/>
    </location>
</feature>
<dbReference type="AlphaFoldDB" id="A0A9P7RSF4"/>
<name>A0A9P7RSF4_9AGAR</name>
<dbReference type="PANTHER" id="PTHR46423:SF1">
    <property type="entry name" value="RNA POLYMERASE II-ASSOCIATED PROTEIN 3"/>
    <property type="match status" value="1"/>
</dbReference>
<evidence type="ECO:0000256" key="4">
    <source>
        <dbReference type="ARBA" id="ARBA00040133"/>
    </source>
</evidence>
<dbReference type="InterPro" id="IPR019734">
    <property type="entry name" value="TPR_rpt"/>
</dbReference>
<reference evidence="8" key="1">
    <citation type="journal article" date="2021" name="Genome Biol. Evol.">
        <title>The assembled and annotated genome of the fairy-ring fungus Marasmius oreades.</title>
        <authorList>
            <person name="Hiltunen M."/>
            <person name="Ament-Velasquez S.L."/>
            <person name="Johannesson H."/>
        </authorList>
    </citation>
    <scope>NUCLEOTIDE SEQUENCE</scope>
    <source>
        <strain evidence="8">03SP1</strain>
    </source>
</reference>
<dbReference type="InterPro" id="IPR051966">
    <property type="entry name" value="RPAP3"/>
</dbReference>
<protein>
    <recommendedName>
        <fullName evidence="4">RNA polymerase II-associated protein 3</fullName>
    </recommendedName>
</protein>
<keyword evidence="2 5" id="KW-0802">TPR repeat</keyword>
<evidence type="ECO:0000256" key="2">
    <source>
        <dbReference type="ARBA" id="ARBA00022803"/>
    </source>
</evidence>
<evidence type="ECO:0000256" key="6">
    <source>
        <dbReference type="SAM" id="MobiDB-lite"/>
    </source>
</evidence>
<dbReference type="Pfam" id="PF13181">
    <property type="entry name" value="TPR_8"/>
    <property type="match status" value="1"/>
</dbReference>
<evidence type="ECO:0000313" key="9">
    <source>
        <dbReference type="Proteomes" id="UP001049176"/>
    </source>
</evidence>
<keyword evidence="1" id="KW-0677">Repeat</keyword>
<dbReference type="KEGG" id="more:E1B28_012836"/>
<dbReference type="SUPFAM" id="SSF48452">
    <property type="entry name" value="TPR-like"/>
    <property type="match status" value="1"/>
</dbReference>
<feature type="region of interest" description="Disordered" evidence="6">
    <location>
        <begin position="148"/>
        <end position="199"/>
    </location>
</feature>
<dbReference type="PROSITE" id="PS50005">
    <property type="entry name" value="TPR"/>
    <property type="match status" value="1"/>
</dbReference>
<evidence type="ECO:0000259" key="7">
    <source>
        <dbReference type="Pfam" id="PF13877"/>
    </source>
</evidence>
<comment type="similarity">
    <text evidence="3">Belongs to the RPAP3 family.</text>
</comment>
<evidence type="ECO:0000313" key="8">
    <source>
        <dbReference type="EMBL" id="KAG7088889.1"/>
    </source>
</evidence>
<dbReference type="SMART" id="SM00028">
    <property type="entry name" value="TPR"/>
    <property type="match status" value="3"/>
</dbReference>
<sequence length="384" mass="41970">MEAESMSGAKVAIEKDKGNAAFKLGDYATAVGHYSAAILHDRNDFTLPLNRAAAYLKLGKNEDAARDCSTVLSLNPTNVKAMFRRGQARVGLGIFADAKNDFEAAMKLDPNNQAVQDELEKLRNKPPVKGKFSPPKVLETPAGVRRRVPIKIIESESPSTPPRASEPLKPESIATPEPPSETSLLSAAPKTFQDAKRVRDEAKLPARVGGGIFRASGKNTIFTPRGELETKEGESSNTISSSKTDPSTTTTSSRTTPGASNPAINEKSVTTLFDFTKSWLSLTTSSDRFQLINRVSPSAYPSFFKTSLEPSLLISIIQTYLDITTSEPNAMARVKESMEGFLHVPRISTIALFLSRKEKEIVLQILERLDDEALSNRWRGILKC</sequence>
<feature type="region of interest" description="Disordered" evidence="6">
    <location>
        <begin position="214"/>
        <end position="264"/>
    </location>
</feature>
<dbReference type="GeneID" id="66081911"/>
<feature type="repeat" description="TPR" evidence="5">
    <location>
        <begin position="79"/>
        <end position="112"/>
    </location>
</feature>
<comment type="caution">
    <text evidence="8">The sequence shown here is derived from an EMBL/GenBank/DDBJ whole genome shotgun (WGS) entry which is preliminary data.</text>
</comment>
<keyword evidence="9" id="KW-1185">Reference proteome</keyword>
<feature type="compositionally biased region" description="Low complexity" evidence="6">
    <location>
        <begin position="238"/>
        <end position="256"/>
    </location>
</feature>
<dbReference type="OrthoDB" id="629492at2759"/>
<dbReference type="Proteomes" id="UP001049176">
    <property type="component" value="Chromosome 8"/>
</dbReference>
<proteinExistence type="inferred from homology"/>
<dbReference type="InterPro" id="IPR025986">
    <property type="entry name" value="RPAP3-like_C"/>
</dbReference>
<evidence type="ECO:0000256" key="5">
    <source>
        <dbReference type="PROSITE-ProRule" id="PRU00339"/>
    </source>
</evidence>
<accession>A0A9P7RSF4</accession>
<dbReference type="PANTHER" id="PTHR46423">
    <property type="entry name" value="RNA POLYMERASE II-ASSOCIATED PROTEIN 3"/>
    <property type="match status" value="1"/>
</dbReference>